<dbReference type="Proteomes" id="UP001062776">
    <property type="component" value="Unassembled WGS sequence"/>
</dbReference>
<dbReference type="RefSeq" id="WP_264813920.1">
    <property type="nucleotide sequence ID" value="NZ_BAPV01000001.1"/>
</dbReference>
<comment type="caution">
    <text evidence="2">The sequence shown here is derived from an EMBL/GenBank/DDBJ whole genome shotgun (WGS) entry which is preliminary data.</text>
</comment>
<dbReference type="InterPro" id="IPR011008">
    <property type="entry name" value="Dimeric_a/b-barrel"/>
</dbReference>
<dbReference type="Gene3D" id="3.30.70.100">
    <property type="match status" value="1"/>
</dbReference>
<name>A0ABQ0PVV8_9PROT</name>
<evidence type="ECO:0000313" key="3">
    <source>
        <dbReference type="Proteomes" id="UP001062776"/>
    </source>
</evidence>
<protein>
    <recommendedName>
        <fullName evidence="1">ABM domain-containing protein</fullName>
    </recommendedName>
</protein>
<evidence type="ECO:0000313" key="2">
    <source>
        <dbReference type="EMBL" id="GBQ82895.1"/>
    </source>
</evidence>
<dbReference type="PROSITE" id="PS51725">
    <property type="entry name" value="ABM"/>
    <property type="match status" value="1"/>
</dbReference>
<dbReference type="InterPro" id="IPR050744">
    <property type="entry name" value="AI-2_Isomerase_LsrG"/>
</dbReference>
<keyword evidence="3" id="KW-1185">Reference proteome</keyword>
<sequence length="100" mass="11507">MSEHFTVIAEFTVPSESLTAFLDICRYDSDRSRADEEGCLTFDVLTPQDDQGIVVLHEVYTGRAAFEAHLKTPHFEKFAAALRELKIEERSVRLFNRHHP</sequence>
<dbReference type="EMBL" id="BAPV01000001">
    <property type="protein sequence ID" value="GBQ82895.1"/>
    <property type="molecule type" value="Genomic_DNA"/>
</dbReference>
<gene>
    <name evidence="2" type="ORF">AA0535_0105</name>
</gene>
<dbReference type="InterPro" id="IPR007138">
    <property type="entry name" value="ABM_dom"/>
</dbReference>
<accession>A0ABQ0PVV8</accession>
<dbReference type="PANTHER" id="PTHR33336">
    <property type="entry name" value="QUINOL MONOOXYGENASE YGIN-RELATED"/>
    <property type="match status" value="1"/>
</dbReference>
<evidence type="ECO:0000259" key="1">
    <source>
        <dbReference type="PROSITE" id="PS51725"/>
    </source>
</evidence>
<feature type="domain" description="ABM" evidence="1">
    <location>
        <begin position="5"/>
        <end position="94"/>
    </location>
</feature>
<organism evidence="2 3">
    <name type="scientific">Asaia krungthepensis NRIC 0535</name>
    <dbReference type="NCBI Taxonomy" id="1307925"/>
    <lineage>
        <taxon>Bacteria</taxon>
        <taxon>Pseudomonadati</taxon>
        <taxon>Pseudomonadota</taxon>
        <taxon>Alphaproteobacteria</taxon>
        <taxon>Acetobacterales</taxon>
        <taxon>Acetobacteraceae</taxon>
        <taxon>Asaia</taxon>
    </lineage>
</organism>
<proteinExistence type="predicted"/>
<dbReference type="PANTHER" id="PTHR33336:SF1">
    <property type="entry name" value="(4S)-4-HYDROXY-5-PHOSPHONOOXYPENTANE-2,3-DIONE ISOMERASE"/>
    <property type="match status" value="1"/>
</dbReference>
<dbReference type="SUPFAM" id="SSF54909">
    <property type="entry name" value="Dimeric alpha+beta barrel"/>
    <property type="match status" value="1"/>
</dbReference>
<dbReference type="Pfam" id="PF03992">
    <property type="entry name" value="ABM"/>
    <property type="match status" value="1"/>
</dbReference>
<reference evidence="2" key="1">
    <citation type="submission" date="2013-04" db="EMBL/GenBank/DDBJ databases">
        <title>The genome sequencing project of 58 acetic acid bacteria.</title>
        <authorList>
            <person name="Okamoto-Kainuma A."/>
            <person name="Ishikawa M."/>
            <person name="Umino S."/>
            <person name="Koizumi Y."/>
            <person name="Shiwa Y."/>
            <person name="Yoshikawa H."/>
            <person name="Matsutani M."/>
            <person name="Matsushita K."/>
        </authorList>
    </citation>
    <scope>NUCLEOTIDE SEQUENCE</scope>
    <source>
        <strain evidence="2">NRIC 0535</strain>
    </source>
</reference>